<evidence type="ECO:0000256" key="1">
    <source>
        <dbReference type="SAM" id="MobiDB-lite"/>
    </source>
</evidence>
<reference evidence="2" key="1">
    <citation type="submission" date="2013-05" db="EMBL/GenBank/DDBJ databases">
        <title>Genome assembly of Cystobacter fuscus DSM 2262.</title>
        <authorList>
            <person name="Sharma G."/>
            <person name="Khatri I."/>
            <person name="Kaur C."/>
            <person name="Mayilraj S."/>
            <person name="Subramanian S."/>
        </authorList>
    </citation>
    <scope>NUCLEOTIDE SEQUENCE [LARGE SCALE GENOMIC DNA]</scope>
    <source>
        <strain evidence="2">DSM 2262</strain>
    </source>
</reference>
<accession>S9NZ75</accession>
<dbReference type="AlphaFoldDB" id="S9NZ75"/>
<dbReference type="Proteomes" id="UP000011682">
    <property type="component" value="Unassembled WGS sequence"/>
</dbReference>
<gene>
    <name evidence="2" type="ORF">D187_009332</name>
</gene>
<keyword evidence="3" id="KW-1185">Reference proteome</keyword>
<feature type="region of interest" description="Disordered" evidence="1">
    <location>
        <begin position="78"/>
        <end position="116"/>
    </location>
</feature>
<sequence>MAPWLRPSVPPAGRVGRGSSSGTMRVGPLPTLSACHAPRHGRQSTTLWAILLQMTPDGGHHLIPRYIPFVQRAPSLHLNGRTPAIGPIRRVEGARPRSSGGGLERAPPKPWGPGVR</sequence>
<evidence type="ECO:0000313" key="2">
    <source>
        <dbReference type="EMBL" id="EPX55337.1"/>
    </source>
</evidence>
<dbReference type="EMBL" id="ANAH02000072">
    <property type="protein sequence ID" value="EPX55337.1"/>
    <property type="molecule type" value="Genomic_DNA"/>
</dbReference>
<evidence type="ECO:0000313" key="3">
    <source>
        <dbReference type="Proteomes" id="UP000011682"/>
    </source>
</evidence>
<comment type="caution">
    <text evidence="2">The sequence shown here is derived from an EMBL/GenBank/DDBJ whole genome shotgun (WGS) entry which is preliminary data.</text>
</comment>
<name>S9NZ75_CYSF2</name>
<protein>
    <submittedName>
        <fullName evidence="2">Uncharacterized protein</fullName>
    </submittedName>
</protein>
<feature type="region of interest" description="Disordered" evidence="1">
    <location>
        <begin position="1"/>
        <end position="38"/>
    </location>
</feature>
<organism evidence="2 3">
    <name type="scientific">Cystobacter fuscus (strain ATCC 25194 / DSM 2262 / NBRC 100088 / M29)</name>
    <dbReference type="NCBI Taxonomy" id="1242864"/>
    <lineage>
        <taxon>Bacteria</taxon>
        <taxon>Pseudomonadati</taxon>
        <taxon>Myxococcota</taxon>
        <taxon>Myxococcia</taxon>
        <taxon>Myxococcales</taxon>
        <taxon>Cystobacterineae</taxon>
        <taxon>Archangiaceae</taxon>
        <taxon>Cystobacter</taxon>
    </lineage>
</organism>
<proteinExistence type="predicted"/>